<name>A0A9P5DXT7_9HYPO</name>
<dbReference type="Pfam" id="PF05721">
    <property type="entry name" value="PhyH"/>
    <property type="match status" value="1"/>
</dbReference>
<dbReference type="OrthoDB" id="2106152at2759"/>
<evidence type="ECO:0000313" key="1">
    <source>
        <dbReference type="EMBL" id="KAF4338293.1"/>
    </source>
</evidence>
<proteinExistence type="predicted"/>
<reference evidence="1" key="1">
    <citation type="journal article" date="2017" name="Mycologia">
        <title>Fusarium algeriense, sp. nov., a novel toxigenic crown rot pathogen of durum wheat from Algeria is nested in the Fusarium burgessii species complex.</title>
        <authorList>
            <person name="Laraba I."/>
            <person name="Keddad A."/>
            <person name="Boureghda H."/>
            <person name="Abdallah N."/>
            <person name="Vaughan M.M."/>
            <person name="Proctor R.H."/>
            <person name="Busman M."/>
            <person name="O'Donnell K."/>
        </authorList>
    </citation>
    <scope>NUCLEOTIDE SEQUENCE</scope>
    <source>
        <strain evidence="1">NRRL 25174</strain>
    </source>
</reference>
<organism evidence="1 2">
    <name type="scientific">Fusarium beomiforme</name>
    <dbReference type="NCBI Taxonomy" id="44412"/>
    <lineage>
        <taxon>Eukaryota</taxon>
        <taxon>Fungi</taxon>
        <taxon>Dikarya</taxon>
        <taxon>Ascomycota</taxon>
        <taxon>Pezizomycotina</taxon>
        <taxon>Sordariomycetes</taxon>
        <taxon>Hypocreomycetidae</taxon>
        <taxon>Hypocreales</taxon>
        <taxon>Nectriaceae</taxon>
        <taxon>Fusarium</taxon>
        <taxon>Fusarium burgessii species complex</taxon>
    </lineage>
</organism>
<dbReference type="AlphaFoldDB" id="A0A9P5DXT7"/>
<comment type="caution">
    <text evidence="1">The sequence shown here is derived from an EMBL/GenBank/DDBJ whole genome shotgun (WGS) entry which is preliminary data.</text>
</comment>
<dbReference type="PANTHER" id="PTHR40470:SF1">
    <property type="entry name" value="PHYTANOYL-COA DIOXYGENASE FAMILY PROTEIN (AFU_ORTHOLOGUE AFUA_2G15850)"/>
    <property type="match status" value="1"/>
</dbReference>
<dbReference type="Gene3D" id="2.60.120.620">
    <property type="entry name" value="q2cbj1_9rhob like domain"/>
    <property type="match status" value="1"/>
</dbReference>
<dbReference type="SUPFAM" id="SSF51197">
    <property type="entry name" value="Clavaminate synthase-like"/>
    <property type="match status" value="1"/>
</dbReference>
<reference evidence="1" key="2">
    <citation type="submission" date="2020-02" db="EMBL/GenBank/DDBJ databases">
        <title>Identification and distribution of gene clusters putatively required for synthesis of sphingolipid metabolism inhibitors in phylogenetically diverse species of the filamentous fungus Fusarium.</title>
        <authorList>
            <person name="Kim H.-S."/>
            <person name="Busman M."/>
            <person name="Brown D.W."/>
            <person name="Divon H."/>
            <person name="Uhlig S."/>
            <person name="Proctor R.H."/>
        </authorList>
    </citation>
    <scope>NUCLEOTIDE SEQUENCE</scope>
    <source>
        <strain evidence="1">NRRL 25174</strain>
    </source>
</reference>
<protein>
    <submittedName>
        <fullName evidence="1">Nicotinamide n-methyltransferase</fullName>
    </submittedName>
</protein>
<dbReference type="InterPro" id="IPR008775">
    <property type="entry name" value="Phytyl_CoA_dOase-like"/>
</dbReference>
<accession>A0A9P5DXT7</accession>
<evidence type="ECO:0000313" key="2">
    <source>
        <dbReference type="Proteomes" id="UP000730481"/>
    </source>
</evidence>
<dbReference type="PANTHER" id="PTHR40470">
    <property type="entry name" value="PHYTANOYL-COA DIOXYGENASE FAMILY PROTEIN (AFU_ORTHOLOGUE AFUA_2G15850)"/>
    <property type="match status" value="1"/>
</dbReference>
<dbReference type="Proteomes" id="UP000730481">
    <property type="component" value="Unassembled WGS sequence"/>
</dbReference>
<dbReference type="EMBL" id="PVQB02000353">
    <property type="protein sequence ID" value="KAF4338293.1"/>
    <property type="molecule type" value="Genomic_DNA"/>
</dbReference>
<gene>
    <name evidence="1" type="ORF">FBEOM_7827</name>
</gene>
<sequence length="291" mass="33181">MFTSQYLQDLNRDGFVVIKSIVSKDKLDALREASSQATKLAREGQWPYVRTVGKQFPPWDASQAREQGIWGVQHLMNPDLPGHQLFTELYFSEAILGIVKQLLQCQDEHLVMELFNMLVRPERDFELRWHRDDIPAEASEDEEMERLGKHAYHAQYNFALCEDDSLIVVPGSHKRARTLTERNADPFAKSLPDQLIVKLQPGDIVFYNNNILHRGAYSSSKERMTLHGSVGHVQGSTLRARNVLQHGIGSWVDKCAFESLLVQERQRADGMRQRLIHLGSQSGQVGYSLQG</sequence>
<keyword evidence="2" id="KW-1185">Reference proteome</keyword>